<dbReference type="InterPro" id="IPR002104">
    <property type="entry name" value="Integrase_catalytic"/>
</dbReference>
<evidence type="ECO:0000259" key="10">
    <source>
        <dbReference type="PROSITE" id="PS51898"/>
    </source>
</evidence>
<dbReference type="GO" id="GO:0044826">
    <property type="term" value="P:viral genome integration into host DNA"/>
    <property type="evidence" value="ECO:0007669"/>
    <property type="project" value="UniProtKB-KW"/>
</dbReference>
<keyword evidence="13" id="KW-1185">Reference proteome</keyword>
<dbReference type="GO" id="GO:0016740">
    <property type="term" value="F:transferase activity"/>
    <property type="evidence" value="ECO:0007669"/>
    <property type="project" value="UniProtKB-KW"/>
</dbReference>
<evidence type="ECO:0000256" key="9">
    <source>
        <dbReference type="PROSITE-ProRule" id="PRU01248"/>
    </source>
</evidence>
<proteinExistence type="inferred from homology"/>
<evidence type="ECO:0000256" key="3">
    <source>
        <dbReference type="ARBA" id="ARBA00022679"/>
    </source>
</evidence>
<dbReference type="InterPro" id="IPR013762">
    <property type="entry name" value="Integrase-like_cat_sf"/>
</dbReference>
<evidence type="ECO:0000256" key="7">
    <source>
        <dbReference type="ARBA" id="ARBA00023172"/>
    </source>
</evidence>
<dbReference type="InterPro" id="IPR004107">
    <property type="entry name" value="Integrase_SAM-like_N"/>
</dbReference>
<keyword evidence="6 9" id="KW-0238">DNA-binding</keyword>
<evidence type="ECO:0000256" key="6">
    <source>
        <dbReference type="ARBA" id="ARBA00023125"/>
    </source>
</evidence>
<keyword evidence="8" id="KW-1179">Viral genome integration</keyword>
<dbReference type="Pfam" id="PF02899">
    <property type="entry name" value="Phage_int_SAM_1"/>
    <property type="match status" value="1"/>
</dbReference>
<sequence length="341" mass="39710">MAKLGNIVQLNIKNDNSNVYGTIRTYLDRKGQNSKQTKETYERQIRDFFKTMRNKDIENLTPEDLIFTKKQIVAYQVALKEQFKGATVNNAITAIRECYRRLEDDGFAVSHTWFNVERYDEHDSQKYGTLSHEEIVEIINLVSKTRKGNEKALLIRLAYATAFRKDTLMTMKWNQIVNINDIWYAKVLGKGNKWSHKKLSDDLYQTLMKFKEESNAGDNDKIFKLTDKTIKKMMKYIRENMNFGDRWIVFHSFKKASINEVNVISGGDIKAMQAHGDHADAKTTLNRYLAEKQMEELVVVDINTEIPLDKFDEMSKDELIALIKSSDRNTQIRLLHKAGLM</sequence>
<dbReference type="GO" id="GO:0003677">
    <property type="term" value="F:DNA binding"/>
    <property type="evidence" value="ECO:0007669"/>
    <property type="project" value="UniProtKB-UniRule"/>
</dbReference>
<keyword evidence="3" id="KW-0808">Transferase</keyword>
<evidence type="ECO:0000256" key="4">
    <source>
        <dbReference type="ARBA" id="ARBA00022801"/>
    </source>
</evidence>
<accession>A0AAE9K5Y4</accession>
<keyword evidence="7" id="KW-0233">DNA recombination</keyword>
<evidence type="ECO:0000256" key="5">
    <source>
        <dbReference type="ARBA" id="ARBA00022908"/>
    </source>
</evidence>
<dbReference type="PANTHER" id="PTHR30349:SF64">
    <property type="entry name" value="PROPHAGE INTEGRASE INTD-RELATED"/>
    <property type="match status" value="1"/>
</dbReference>
<gene>
    <name evidence="12" type="ORF">fado_134</name>
</gene>
<dbReference type="GO" id="GO:0015074">
    <property type="term" value="P:DNA integration"/>
    <property type="evidence" value="ECO:0007669"/>
    <property type="project" value="UniProtKB-KW"/>
</dbReference>
<keyword evidence="4" id="KW-0378">Hydrolase</keyword>
<name>A0AAE9K5Y4_9CAUD</name>
<dbReference type="Pfam" id="PF00589">
    <property type="entry name" value="Phage_integrase"/>
    <property type="match status" value="1"/>
</dbReference>
<dbReference type="InterPro" id="IPR010998">
    <property type="entry name" value="Integrase_recombinase_N"/>
</dbReference>
<dbReference type="GO" id="GO:0006310">
    <property type="term" value="P:DNA recombination"/>
    <property type="evidence" value="ECO:0007669"/>
    <property type="project" value="UniProtKB-KW"/>
</dbReference>
<dbReference type="EMBL" id="OM236516">
    <property type="protein sequence ID" value="UNY48849.1"/>
    <property type="molecule type" value="Genomic_DNA"/>
</dbReference>
<protein>
    <recommendedName>
        <fullName evidence="2">Integrase</fullName>
    </recommendedName>
</protein>
<reference evidence="12 13" key="1">
    <citation type="submission" date="2022-01" db="EMBL/GenBank/DDBJ databases">
        <authorList>
            <person name="Stokar-Avihail A."/>
        </authorList>
    </citation>
    <scope>NUCLEOTIDE SEQUENCE [LARGE SCALE GENOMIC DNA]</scope>
</reference>
<dbReference type="GO" id="GO:0075713">
    <property type="term" value="P:establishment of integrated proviral latency"/>
    <property type="evidence" value="ECO:0007669"/>
    <property type="project" value="UniProtKB-KW"/>
</dbReference>
<evidence type="ECO:0000313" key="12">
    <source>
        <dbReference type="EMBL" id="UNY48849.1"/>
    </source>
</evidence>
<dbReference type="GO" id="GO:0016787">
    <property type="term" value="F:hydrolase activity"/>
    <property type="evidence" value="ECO:0007669"/>
    <property type="project" value="UniProtKB-KW"/>
</dbReference>
<feature type="domain" description="Tyr recombinase" evidence="10">
    <location>
        <begin position="125"/>
        <end position="302"/>
    </location>
</feature>
<comment type="similarity">
    <text evidence="1">Belongs to the 'phage' integrase family.</text>
</comment>
<dbReference type="Proteomes" id="UP000831021">
    <property type="component" value="Segment"/>
</dbReference>
<evidence type="ECO:0000256" key="1">
    <source>
        <dbReference type="ARBA" id="ARBA00008857"/>
    </source>
</evidence>
<dbReference type="PANTHER" id="PTHR30349">
    <property type="entry name" value="PHAGE INTEGRASE-RELATED"/>
    <property type="match status" value="1"/>
</dbReference>
<keyword evidence="5" id="KW-0229">DNA integration</keyword>
<evidence type="ECO:0000259" key="11">
    <source>
        <dbReference type="PROSITE" id="PS51900"/>
    </source>
</evidence>
<dbReference type="Gene3D" id="1.10.443.10">
    <property type="entry name" value="Intergrase catalytic core"/>
    <property type="match status" value="1"/>
</dbReference>
<evidence type="ECO:0000256" key="2">
    <source>
        <dbReference type="ARBA" id="ARBA00016082"/>
    </source>
</evidence>
<feature type="domain" description="Core-binding (CB)" evidence="11">
    <location>
        <begin position="17"/>
        <end position="103"/>
    </location>
</feature>
<organism evidence="12 13">
    <name type="scientific">Bacillus phage FADO</name>
    <dbReference type="NCBI Taxonomy" id="2917160"/>
    <lineage>
        <taxon>Viruses</taxon>
        <taxon>Duplodnaviria</taxon>
        <taxon>Heunggongvirae</taxon>
        <taxon>Uroviricota</taxon>
        <taxon>Caudoviricetes</taxon>
        <taxon>Heleneionescovirinae</taxon>
        <taxon>Zhangjivirus</taxon>
        <taxon>Zhangjivirus fado</taxon>
    </lineage>
</organism>
<dbReference type="PROSITE" id="PS51898">
    <property type="entry name" value="TYR_RECOMBINASE"/>
    <property type="match status" value="1"/>
</dbReference>
<evidence type="ECO:0000256" key="8">
    <source>
        <dbReference type="ARBA" id="ARBA00023195"/>
    </source>
</evidence>
<dbReference type="InterPro" id="IPR044068">
    <property type="entry name" value="CB"/>
</dbReference>
<dbReference type="InterPro" id="IPR011010">
    <property type="entry name" value="DNA_brk_join_enz"/>
</dbReference>
<dbReference type="Gene3D" id="1.10.150.130">
    <property type="match status" value="1"/>
</dbReference>
<dbReference type="SUPFAM" id="SSF56349">
    <property type="entry name" value="DNA breaking-rejoining enzymes"/>
    <property type="match status" value="1"/>
</dbReference>
<evidence type="ECO:0000313" key="13">
    <source>
        <dbReference type="Proteomes" id="UP000831021"/>
    </source>
</evidence>
<keyword evidence="8" id="KW-1160">Virus entry into host cell</keyword>
<dbReference type="PROSITE" id="PS51900">
    <property type="entry name" value="CB"/>
    <property type="match status" value="1"/>
</dbReference>
<dbReference type="InterPro" id="IPR050090">
    <property type="entry name" value="Tyrosine_recombinase_XerCD"/>
</dbReference>